<evidence type="ECO:0000313" key="1">
    <source>
        <dbReference type="EMBL" id="ALE19085.1"/>
    </source>
</evidence>
<reference evidence="1" key="2">
    <citation type="journal article" date="2016" name="Int. J. Syst. Evol. Microbiol.">
        <title>Lawsonella clevelandensis gen. nov., sp. nov., a new member of the suborder Corynebacterineae isolated from human abscesses.</title>
        <authorList>
            <person name="Bell M.E."/>
            <person name="Bernard K.A."/>
            <person name="Harrington S.M."/>
            <person name="Patel N.B."/>
            <person name="Tucker T.A."/>
            <person name="Metcalfe M.G."/>
            <person name="McQuiston J.R."/>
        </authorList>
    </citation>
    <scope>NUCLEOTIDE SEQUENCE</scope>
    <source>
        <strain evidence="1">X1698</strain>
    </source>
</reference>
<dbReference type="KEGG" id="cbq:AL705_05080"/>
<accession>A0A0M5L665</accession>
<evidence type="ECO:0000313" key="3">
    <source>
        <dbReference type="Proteomes" id="UP000068137"/>
    </source>
</evidence>
<name>A0A0M5L665_9ACTN</name>
<gene>
    <name evidence="1" type="ORF">AL705_05080</name>
    <name evidence="2" type="ORF">LC603019_00996</name>
</gene>
<evidence type="ECO:0000313" key="4">
    <source>
        <dbReference type="Proteomes" id="UP000324288"/>
    </source>
</evidence>
<protein>
    <submittedName>
        <fullName evidence="1">Uncharacterized protein</fullName>
    </submittedName>
</protein>
<reference evidence="1 3" key="1">
    <citation type="journal article" date="2015" name="Genome Announc.">
        <title>Complete Genome Sequences for Two Strains of a Novel Fastidious, Partially Acid-Fast, Gram-Positive Corynebacterineae Bacterium, Derived from Human Clinical Samples.</title>
        <authorList>
            <person name="Nicholson A.C."/>
            <person name="Bell M."/>
            <person name="Humrighouse B.W."/>
            <person name="McQuiston J.R."/>
        </authorList>
    </citation>
    <scope>NUCLEOTIDE SEQUENCE [LARGE SCALE GENOMIC DNA]</scope>
    <source>
        <strain evidence="1 3">X1698</strain>
    </source>
</reference>
<dbReference type="RefSeq" id="WP_053962093.1">
    <property type="nucleotide sequence ID" value="NZ_CAMJVL010000011.1"/>
</dbReference>
<evidence type="ECO:0000313" key="2">
    <source>
        <dbReference type="EMBL" id="VHO00832.1"/>
    </source>
</evidence>
<sequence>MLTHSKRSSVLSTLARTIGINTTALALSLGVGLSTGLGAAYAAPTAPATHPTTSAKHLVEIKPGDTIVTASGAECTVTDKFNKPAPNHVDDYAAYGVSFWGVLSGNCGSVSAFWTRQMSDEIIEATENTPVASVVAKALPPKSTSMKEIGEAAYLKGAKDKGVVGWTTSTGVGISFLGVNPATATYVGPAQFE</sequence>
<dbReference type="GeneID" id="84894922"/>
<dbReference type="Proteomes" id="UP000068137">
    <property type="component" value="Chromosome"/>
</dbReference>
<proteinExistence type="predicted"/>
<reference evidence="2 4" key="3">
    <citation type="submission" date="2019-04" db="EMBL/GenBank/DDBJ databases">
        <authorList>
            <person name="Seth-Smith MB H."/>
            <person name="Seth-Smith H."/>
        </authorList>
    </citation>
    <scope>NUCLEOTIDE SEQUENCE [LARGE SCALE GENOMIC DNA]</scope>
    <source>
        <strain evidence="2">USB-603019</strain>
    </source>
</reference>
<dbReference type="EMBL" id="CP012390">
    <property type="protein sequence ID" value="ALE19085.1"/>
    <property type="molecule type" value="Genomic_DNA"/>
</dbReference>
<dbReference type="EMBL" id="LR584267">
    <property type="protein sequence ID" value="VHO00832.1"/>
    <property type="molecule type" value="Genomic_DNA"/>
</dbReference>
<dbReference type="AlphaFoldDB" id="A0A0M5L665"/>
<keyword evidence="4" id="KW-1185">Reference proteome</keyword>
<dbReference type="Proteomes" id="UP000324288">
    <property type="component" value="Chromosome"/>
</dbReference>
<organism evidence="1 3">
    <name type="scientific">Lawsonella clevelandensis</name>
    <dbReference type="NCBI Taxonomy" id="1528099"/>
    <lineage>
        <taxon>Bacteria</taxon>
        <taxon>Bacillati</taxon>
        <taxon>Actinomycetota</taxon>
        <taxon>Actinomycetes</taxon>
        <taxon>Mycobacteriales</taxon>
        <taxon>Lawsonellaceae</taxon>
        <taxon>Lawsonella</taxon>
    </lineage>
</organism>